<dbReference type="RefSeq" id="WP_139098410.1">
    <property type="nucleotide sequence ID" value="NZ_VDFW01000018.1"/>
</dbReference>
<evidence type="ECO:0000259" key="2">
    <source>
        <dbReference type="Pfam" id="PF12697"/>
    </source>
</evidence>
<sequence length="501" mass="52798">MKFALHKRWAVLLAAACLGVSLGAPAFADPISGPISGPGSGSPLDGVGQLSSTGDLLKGLPALANTATLPNGLPQLPAGALQNLAGSGAGTDTRNFGTPTPAPDKVCPFTGEVPMSVPVVNSPVGSSLPGLGGYTLDAAAIPVQIYSELCMSRETLAAAKAGRPVAVLLLVHGITYGTWYWDSPYQPDKYSVVNGLIKHGYATLNIDRLGEGRSSHPISAAVTADTNANTVHALIDKLHSGDIGGFKFRHVGLVGHSYGTVTSYLETAKFNDADVVIGTGYGNRFKFDQGGMLFAGLIPASAQPLYKGQPWALDPGYLSFRSGARANSPFFNKADTDPAIFTMDEELQSPVTAEELATFFVREYDGTHKNIHTPTFLIDGEQDSFFCGPNNIACATAATPADGPNTLEEDAKAMTQYENPGFSPQACLRTAVIPGGGHDINFELNANQVWEQIAYFADQSMGPQGQNNANYRQSCVSRQTDVTDLLPELGRLIPPTNLPIN</sequence>
<protein>
    <submittedName>
        <fullName evidence="3">Alpha/beta hydrolase</fullName>
    </submittedName>
</protein>
<dbReference type="GO" id="GO:0016787">
    <property type="term" value="F:hydrolase activity"/>
    <property type="evidence" value="ECO:0007669"/>
    <property type="project" value="UniProtKB-KW"/>
</dbReference>
<reference evidence="3 4" key="1">
    <citation type="submission" date="2019-06" db="EMBL/GenBank/DDBJ databases">
        <title>Amycolatopsis alkalitolerans sp. nov., isolated from Gastrodia elata Blume.</title>
        <authorList>
            <person name="Narsing Rao M.P."/>
            <person name="Li W.J."/>
        </authorList>
    </citation>
    <scope>NUCLEOTIDE SEQUENCE [LARGE SCALE GENOMIC DNA]</scope>
    <source>
        <strain evidence="3 4">SYSUP0005</strain>
    </source>
</reference>
<dbReference type="OrthoDB" id="5524362at2"/>
<evidence type="ECO:0000313" key="3">
    <source>
        <dbReference type="EMBL" id="TNC23770.1"/>
    </source>
</evidence>
<comment type="caution">
    <text evidence="3">The sequence shown here is derived from an EMBL/GenBank/DDBJ whole genome shotgun (WGS) entry which is preliminary data.</text>
</comment>
<dbReference type="InterPro" id="IPR000073">
    <property type="entry name" value="AB_hydrolase_1"/>
</dbReference>
<gene>
    <name evidence="3" type="ORF">FG385_20670</name>
</gene>
<dbReference type="SUPFAM" id="SSF53474">
    <property type="entry name" value="alpha/beta-Hydrolases"/>
    <property type="match status" value="1"/>
</dbReference>
<keyword evidence="4" id="KW-1185">Reference proteome</keyword>
<evidence type="ECO:0000256" key="1">
    <source>
        <dbReference type="SAM" id="SignalP"/>
    </source>
</evidence>
<feature type="signal peptide" evidence="1">
    <location>
        <begin position="1"/>
        <end position="28"/>
    </location>
</feature>
<keyword evidence="1" id="KW-0732">Signal</keyword>
<dbReference type="EMBL" id="VDFW01000018">
    <property type="protein sequence ID" value="TNC23770.1"/>
    <property type="molecule type" value="Genomic_DNA"/>
</dbReference>
<dbReference type="Pfam" id="PF12697">
    <property type="entry name" value="Abhydrolase_6"/>
    <property type="match status" value="1"/>
</dbReference>
<organism evidence="3 4">
    <name type="scientific">Amycolatopsis alkalitolerans</name>
    <dbReference type="NCBI Taxonomy" id="2547244"/>
    <lineage>
        <taxon>Bacteria</taxon>
        <taxon>Bacillati</taxon>
        <taxon>Actinomycetota</taxon>
        <taxon>Actinomycetes</taxon>
        <taxon>Pseudonocardiales</taxon>
        <taxon>Pseudonocardiaceae</taxon>
        <taxon>Amycolatopsis</taxon>
    </lineage>
</organism>
<keyword evidence="3" id="KW-0378">Hydrolase</keyword>
<dbReference type="AlphaFoldDB" id="A0A5C4LY14"/>
<evidence type="ECO:0000313" key="4">
    <source>
        <dbReference type="Proteomes" id="UP000305546"/>
    </source>
</evidence>
<feature type="domain" description="AB hydrolase-1" evidence="2">
    <location>
        <begin position="168"/>
        <end position="442"/>
    </location>
</feature>
<accession>A0A5C4LY14</accession>
<dbReference type="Proteomes" id="UP000305546">
    <property type="component" value="Unassembled WGS sequence"/>
</dbReference>
<name>A0A5C4LY14_9PSEU</name>
<dbReference type="InterPro" id="IPR029058">
    <property type="entry name" value="AB_hydrolase_fold"/>
</dbReference>
<dbReference type="Gene3D" id="3.40.50.1820">
    <property type="entry name" value="alpha/beta hydrolase"/>
    <property type="match status" value="1"/>
</dbReference>
<feature type="chain" id="PRO_5022982913" evidence="1">
    <location>
        <begin position="29"/>
        <end position="501"/>
    </location>
</feature>
<proteinExistence type="predicted"/>